<dbReference type="InterPro" id="IPR044060">
    <property type="entry name" value="Bacterial_rp_domain"/>
</dbReference>
<dbReference type="EMBL" id="CP065321">
    <property type="protein sequence ID" value="QQR29278.1"/>
    <property type="molecule type" value="Genomic_DNA"/>
</dbReference>
<feature type="chain" id="PRO_5043702692" evidence="4">
    <location>
        <begin position="26"/>
        <end position="1434"/>
    </location>
</feature>
<feature type="domain" description="SLH" evidence="5">
    <location>
        <begin position="1318"/>
        <end position="1381"/>
    </location>
</feature>
<dbReference type="NCBIfam" id="TIGR02543">
    <property type="entry name" value="List_Bact_rpt"/>
    <property type="match status" value="7"/>
</dbReference>
<gene>
    <name evidence="6" type="ORF">ADH66_04555</name>
    <name evidence="7" type="ORF">I5Q82_14620</name>
</gene>
<feature type="signal peptide" evidence="4">
    <location>
        <begin position="1"/>
        <end position="25"/>
    </location>
</feature>
<keyword evidence="2" id="KW-0677">Repeat</keyword>
<dbReference type="InterPro" id="IPR001119">
    <property type="entry name" value="SLH_dom"/>
</dbReference>
<dbReference type="Pfam" id="PF18998">
    <property type="entry name" value="Flg_new_2"/>
    <property type="match status" value="1"/>
</dbReference>
<evidence type="ECO:0000313" key="6">
    <source>
        <dbReference type="EMBL" id="ASB39990.1"/>
    </source>
</evidence>
<dbReference type="Gene3D" id="2.60.40.4270">
    <property type="entry name" value="Listeria-Bacteroides repeat domain"/>
    <property type="match status" value="10"/>
</dbReference>
<organism evidence="7 9">
    <name type="scientific">Acutalibacter muris</name>
    <dbReference type="NCBI Taxonomy" id="1796620"/>
    <lineage>
        <taxon>Bacteria</taxon>
        <taxon>Bacillati</taxon>
        <taxon>Bacillota</taxon>
        <taxon>Clostridia</taxon>
        <taxon>Eubacteriales</taxon>
        <taxon>Acutalibacteraceae</taxon>
        <taxon>Acutalibacter</taxon>
    </lineage>
</organism>
<evidence type="ECO:0000313" key="7">
    <source>
        <dbReference type="EMBL" id="QQR29278.1"/>
    </source>
</evidence>
<proteinExistence type="predicted"/>
<evidence type="ECO:0000256" key="4">
    <source>
        <dbReference type="SAM" id="SignalP"/>
    </source>
</evidence>
<dbReference type="InterPro" id="IPR042229">
    <property type="entry name" value="Listeria/Bacterioides_rpt_sf"/>
</dbReference>
<reference evidence="7 9" key="3">
    <citation type="submission" date="2020-11" db="EMBL/GenBank/DDBJ databases">
        <title>Closed and high quality bacterial genomes of the OMM12 community.</title>
        <authorList>
            <person name="Marbouty M."/>
            <person name="Lamy-Besnier Q."/>
            <person name="Debarbieux L."/>
            <person name="Koszul R."/>
        </authorList>
    </citation>
    <scope>NUCLEOTIDE SEQUENCE [LARGE SCALE GENOMIC DNA]</scope>
    <source>
        <strain evidence="7 9">KB18</strain>
    </source>
</reference>
<evidence type="ECO:0000256" key="1">
    <source>
        <dbReference type="ARBA" id="ARBA00004196"/>
    </source>
</evidence>
<dbReference type="GO" id="GO:0030313">
    <property type="term" value="C:cell envelope"/>
    <property type="evidence" value="ECO:0007669"/>
    <property type="project" value="UniProtKB-SubCell"/>
</dbReference>
<sequence length="1434" mass="156348">MCKKFISLILSLTILLGAVWVPAGAAPGDNVTLILFNTETNKQISTISAKEGDPYIIHMNNVASPSVTGYDFKGWSATQSGTTPIDMTASIPAGTNGYVFLYTIFTPKDITVTFNNGYGGTNSIIDTKTLAFNSSYSFPTTPSRPNYTFAGWYTAASGGTEVTGITPVTNASNHTIYAHWTRDTITVNLDYNGGKYSNADNAQVTVQSGDAYSTAISRYTPTLDGFTFDGWTMSKNTGNVIDLSTTIASAASPKTLYAKWTEAEYIVTLDPNGGDAITDNQFSIKHNGTYAEANKVTPTRTGYTFKGWYTAKSGGTKIEDTSKYTDLKVTTLYAQWEAISGIELTFDLNTPKDVTTPAPTPPAKTTVTYDQPYGKALPSPTPAPLKGDKYEYTFSGWYEAKEDAVKTQSSPDVEEKTYAPVKSTDLVKKATPFSLYARWGYDIEFFANNTDDVNTETAFATLKCVTGAPYGSLPTGRPSKPGYEFLGWYKGAEDSAGKFEPTASDIADGSVKKLYAHWEAAEYTVSFDANGGELAENASRQKTVTFEGDYGDLPTTKPRTGYTFLGWFSLPDGGTEVKKDTKVNTAGDHTLYAHWKPVELSLNFIYNFPGGITQDTSTHPNISSTKAIYGQPYDTALPARNPSPVTSDEKVTYTFDGWYTTKEDKNADSSGNGAVTGKKVQSSLPVELEYSGNSATLFARWKYKVSFYANLNPEATSQSPISGVSLDAVAGSRYGQLPGQPGGNPSKYFLGWFTKPIDGTEIKDTAIADGKTVKLYAHWGDTRVCTITLDGNGFTLPEGYLTSEIIEYGQNYSKLLDNISDPVREGYTFLGWYLNAEGTGSAVTRNSIVNGDHTLYAKWRINTFKVTLNLNYGSSSSVKTVDYGTELSKVLTEPERTGYAFEGWFTDQKCENPVAPDTKVTSDVTLYAKWIEAKRVNLVVNGGTLPSGTPAYINVYEGGQYNLPTPTWTGCTFQGWYTQENGGTKVSYGDKVPAVDSIPSTLYAQWIPMDVTVTFDPNGSPNHQASTRTYKVGSKYGIGLGALNWSGYKFMGWYTQPTGGEKIEATTVVTVKSSNDLTITLYAHWGYEVSFDPTDGSGSMDPQVAEINQPYTLPVCTFEPPAGMRFGGWAAGTPEASTTYPGGSQYTVNRRVTFYATWTTAPIVITATCTSGGRLTTEDGKTNEVTVERGTDITFVAQANDGYELKELLVDGVNYNYTDVHTFRDVMEDHTIHAVFQRIGAPSYSTCDHGTSCPLNGYSDLNTSEWYHDAIHYCVDNVIMGGTGSSKFYPRRNTTRAELAVSLYNHQGRPPVAGSGLLPNTYSDVKAGEWHYQAIEWATKEGILAGYGNGKFRPNQSVTREQLVAIIWRHAGSPKPRSTTLRFYDAGSVSGYAWEAMCWATEQGILQGRSSGYLVPKGTATRAEVAQMLKNYLN</sequence>
<evidence type="ECO:0000313" key="9">
    <source>
        <dbReference type="Proteomes" id="UP000596035"/>
    </source>
</evidence>
<evidence type="ECO:0000256" key="2">
    <source>
        <dbReference type="ARBA" id="ARBA00022737"/>
    </source>
</evidence>
<evidence type="ECO:0000259" key="5">
    <source>
        <dbReference type="PROSITE" id="PS51272"/>
    </source>
</evidence>
<feature type="region of interest" description="Disordered" evidence="3">
    <location>
        <begin position="353"/>
        <end position="381"/>
    </location>
</feature>
<dbReference type="KEGG" id="amur:ADH66_04555"/>
<keyword evidence="4" id="KW-0732">Signal</keyword>
<feature type="compositionally biased region" description="Low complexity" evidence="3">
    <location>
        <begin position="353"/>
        <end position="368"/>
    </location>
</feature>
<dbReference type="RefSeq" id="WP_066535134.1">
    <property type="nucleotide sequence ID" value="NZ_CP021422.1"/>
</dbReference>
<protein>
    <submittedName>
        <fullName evidence="7">InlB B-repeat-containing protein</fullName>
    </submittedName>
</protein>
<name>A0A1Z2XNH2_9FIRM</name>
<dbReference type="PROSITE" id="PS51272">
    <property type="entry name" value="SLH"/>
    <property type="match status" value="3"/>
</dbReference>
<reference evidence="6" key="1">
    <citation type="journal article" date="2017" name="Genome Announc.">
        <title>High-Quality Whole-Genome Sequences of the Oligo-Mouse-Microbiota Bacterial Community.</title>
        <authorList>
            <person name="Garzetti D."/>
            <person name="Brugiroux S."/>
            <person name="Bunk B."/>
            <person name="Pukall R."/>
            <person name="McCoy K.D."/>
            <person name="Macpherson A.J."/>
            <person name="Stecher B."/>
        </authorList>
    </citation>
    <scope>NUCLEOTIDE SEQUENCE</scope>
    <source>
        <strain evidence="6">KB18</strain>
    </source>
</reference>
<evidence type="ECO:0000313" key="8">
    <source>
        <dbReference type="Proteomes" id="UP000196710"/>
    </source>
</evidence>
<feature type="domain" description="SLH" evidence="5">
    <location>
        <begin position="1254"/>
        <end position="1317"/>
    </location>
</feature>
<dbReference type="Proteomes" id="UP000596035">
    <property type="component" value="Chromosome"/>
</dbReference>
<comment type="subcellular location">
    <subcellularLocation>
        <location evidence="1">Cell envelope</location>
    </subcellularLocation>
</comment>
<dbReference type="Proteomes" id="UP000196710">
    <property type="component" value="Chromosome"/>
</dbReference>
<dbReference type="InterPro" id="IPR013378">
    <property type="entry name" value="InlB-like_B-rpt"/>
</dbReference>
<reference evidence="8" key="2">
    <citation type="submission" date="2017-05" db="EMBL/GenBank/DDBJ databases">
        <title>Improved OligoMM genomes.</title>
        <authorList>
            <person name="Garzetti D."/>
        </authorList>
    </citation>
    <scope>NUCLEOTIDE SEQUENCE [LARGE SCALE GENOMIC DNA]</scope>
    <source>
        <strain evidence="8">KB18</strain>
    </source>
</reference>
<dbReference type="EMBL" id="CP021422">
    <property type="protein sequence ID" value="ASB39990.1"/>
    <property type="molecule type" value="Genomic_DNA"/>
</dbReference>
<evidence type="ECO:0000256" key="3">
    <source>
        <dbReference type="SAM" id="MobiDB-lite"/>
    </source>
</evidence>
<accession>A0A1Z2XNH2</accession>
<keyword evidence="8" id="KW-1185">Reference proteome</keyword>
<dbReference type="Pfam" id="PF09479">
    <property type="entry name" value="Flg_new"/>
    <property type="match status" value="11"/>
</dbReference>
<dbReference type="Pfam" id="PF00395">
    <property type="entry name" value="SLH"/>
    <property type="match status" value="3"/>
</dbReference>
<feature type="domain" description="SLH" evidence="5">
    <location>
        <begin position="1383"/>
        <end position="1434"/>
    </location>
</feature>